<dbReference type="RefSeq" id="XP_060121738.1">
    <property type="nucleotide sequence ID" value="XM_060265755.1"/>
</dbReference>
<accession>A0AAF0EXG0</accession>
<gene>
    <name evidence="1" type="ORF">MJAP1_001805</name>
</gene>
<dbReference type="EMBL" id="CP119959">
    <property type="protein sequence ID" value="WFD38841.1"/>
    <property type="molecule type" value="Genomic_DNA"/>
</dbReference>
<dbReference type="CDD" id="cd14361">
    <property type="entry name" value="UBA_HYPK"/>
    <property type="match status" value="1"/>
</dbReference>
<dbReference type="Proteomes" id="UP001217754">
    <property type="component" value="Chromosome 2"/>
</dbReference>
<sequence>MDSEGATFERGRMEANVQAICIQDPAGVPDSLKEAAKGVKVKPSDVSYLTQEFLLPTHAAEAALVASGGDVQAAVSRLLRSASA</sequence>
<reference evidence="1" key="1">
    <citation type="submission" date="2023-03" db="EMBL/GenBank/DDBJ databases">
        <title>Mating type loci evolution in Malassezia.</title>
        <authorList>
            <person name="Coelho M.A."/>
        </authorList>
    </citation>
    <scope>NUCLEOTIDE SEQUENCE</scope>
    <source>
        <strain evidence="1">CBS 9431</strain>
    </source>
</reference>
<evidence type="ECO:0000313" key="2">
    <source>
        <dbReference type="Proteomes" id="UP001217754"/>
    </source>
</evidence>
<proteinExistence type="predicted"/>
<name>A0AAF0EXG0_9BASI</name>
<evidence type="ECO:0000313" key="1">
    <source>
        <dbReference type="EMBL" id="WFD38841.1"/>
    </source>
</evidence>
<keyword evidence="2" id="KW-1185">Reference proteome</keyword>
<dbReference type="GeneID" id="85225454"/>
<dbReference type="AlphaFoldDB" id="A0AAF0EXG0"/>
<dbReference type="InterPro" id="IPR038922">
    <property type="entry name" value="HYPK_UBA"/>
</dbReference>
<protein>
    <recommendedName>
        <fullName evidence="3">Nascent polypeptide-associated complex subunit alpha-like UBA domain-containing protein</fullName>
    </recommendedName>
</protein>
<organism evidence="1 2">
    <name type="scientific">Malassezia japonica</name>
    <dbReference type="NCBI Taxonomy" id="223818"/>
    <lineage>
        <taxon>Eukaryota</taxon>
        <taxon>Fungi</taxon>
        <taxon>Dikarya</taxon>
        <taxon>Basidiomycota</taxon>
        <taxon>Ustilaginomycotina</taxon>
        <taxon>Malasseziomycetes</taxon>
        <taxon>Malasseziales</taxon>
        <taxon>Malasseziaceae</taxon>
        <taxon>Malassezia</taxon>
    </lineage>
</organism>
<evidence type="ECO:0008006" key="3">
    <source>
        <dbReference type="Google" id="ProtNLM"/>
    </source>
</evidence>